<keyword evidence="9" id="KW-0539">Nucleus</keyword>
<keyword evidence="14" id="KW-1185">Reference proteome</keyword>
<dbReference type="InterPro" id="IPR003656">
    <property type="entry name" value="Znf_BED"/>
</dbReference>
<evidence type="ECO:0000256" key="7">
    <source>
        <dbReference type="ARBA" id="ARBA00023125"/>
    </source>
</evidence>
<feature type="region of interest" description="Disordered" evidence="11">
    <location>
        <begin position="42"/>
        <end position="61"/>
    </location>
</feature>
<gene>
    <name evidence="13" type="ORF">Cni_G10140</name>
</gene>
<evidence type="ECO:0000256" key="1">
    <source>
        <dbReference type="ARBA" id="ARBA00004123"/>
    </source>
</evidence>
<dbReference type="SUPFAM" id="SSF140996">
    <property type="entry name" value="Hermes dimerisation domain"/>
    <property type="match status" value="1"/>
</dbReference>
<evidence type="ECO:0000256" key="6">
    <source>
        <dbReference type="ARBA" id="ARBA00023015"/>
    </source>
</evidence>
<keyword evidence="7" id="KW-0238">DNA-binding</keyword>
<organism evidence="13 14">
    <name type="scientific">Canna indica</name>
    <name type="common">Indian-shot</name>
    <dbReference type="NCBI Taxonomy" id="4628"/>
    <lineage>
        <taxon>Eukaryota</taxon>
        <taxon>Viridiplantae</taxon>
        <taxon>Streptophyta</taxon>
        <taxon>Embryophyta</taxon>
        <taxon>Tracheophyta</taxon>
        <taxon>Spermatophyta</taxon>
        <taxon>Magnoliopsida</taxon>
        <taxon>Liliopsida</taxon>
        <taxon>Zingiberales</taxon>
        <taxon>Cannaceae</taxon>
        <taxon>Canna</taxon>
    </lineage>
</organism>
<evidence type="ECO:0000256" key="10">
    <source>
        <dbReference type="PROSITE-ProRule" id="PRU00027"/>
    </source>
</evidence>
<dbReference type="SUPFAM" id="SSF57667">
    <property type="entry name" value="beta-beta-alpha zinc fingers"/>
    <property type="match status" value="1"/>
</dbReference>
<evidence type="ECO:0000313" key="14">
    <source>
        <dbReference type="Proteomes" id="UP001327560"/>
    </source>
</evidence>
<dbReference type="Pfam" id="PF02892">
    <property type="entry name" value="zf-BED"/>
    <property type="match status" value="1"/>
</dbReference>
<feature type="domain" description="BED-type" evidence="12">
    <location>
        <begin position="87"/>
        <end position="138"/>
    </location>
</feature>
<dbReference type="Pfam" id="PF14372">
    <property type="entry name" value="hAT-like_RNase-H"/>
    <property type="match status" value="1"/>
</dbReference>
<evidence type="ECO:0000256" key="11">
    <source>
        <dbReference type="SAM" id="MobiDB-lite"/>
    </source>
</evidence>
<keyword evidence="4 10" id="KW-0863">Zinc-finger</keyword>
<evidence type="ECO:0000313" key="13">
    <source>
        <dbReference type="EMBL" id="WOL01424.1"/>
    </source>
</evidence>
<dbReference type="PANTHER" id="PTHR46481">
    <property type="entry name" value="ZINC FINGER BED DOMAIN-CONTAINING PROTEIN 4"/>
    <property type="match status" value="1"/>
</dbReference>
<dbReference type="InterPro" id="IPR052035">
    <property type="entry name" value="ZnF_BED_domain_contain"/>
</dbReference>
<dbReference type="PANTHER" id="PTHR46481:SF2">
    <property type="entry name" value="BED-TYPE DOMAIN-CONTAINING PROTEIN"/>
    <property type="match status" value="1"/>
</dbReference>
<dbReference type="GO" id="GO:0003677">
    <property type="term" value="F:DNA binding"/>
    <property type="evidence" value="ECO:0007669"/>
    <property type="project" value="UniProtKB-KW"/>
</dbReference>
<protein>
    <submittedName>
        <fullName evidence="13">HAT family dimerization domain-containing protein</fullName>
    </submittedName>
</protein>
<feature type="region of interest" description="Disordered" evidence="11">
    <location>
        <begin position="68"/>
        <end position="92"/>
    </location>
</feature>
<reference evidence="13 14" key="1">
    <citation type="submission" date="2023-10" db="EMBL/GenBank/DDBJ databases">
        <title>Chromosome-scale genome assembly provides insights into flower coloration mechanisms of Canna indica.</title>
        <authorList>
            <person name="Li C."/>
        </authorList>
    </citation>
    <scope>NUCLEOTIDE SEQUENCE [LARGE SCALE GENOMIC DNA]</scope>
    <source>
        <tissue evidence="13">Flower</tissue>
    </source>
</reference>
<evidence type="ECO:0000256" key="3">
    <source>
        <dbReference type="ARBA" id="ARBA00022723"/>
    </source>
</evidence>
<name>A0AAQ3Q8B4_9LILI</name>
<comment type="subunit">
    <text evidence="2">Homodimer.</text>
</comment>
<keyword evidence="3" id="KW-0479">Metal-binding</keyword>
<dbReference type="GO" id="GO:0005634">
    <property type="term" value="C:nucleus"/>
    <property type="evidence" value="ECO:0007669"/>
    <property type="project" value="UniProtKB-SubCell"/>
</dbReference>
<dbReference type="InterPro" id="IPR008906">
    <property type="entry name" value="HATC_C_dom"/>
</dbReference>
<dbReference type="PROSITE" id="PS50808">
    <property type="entry name" value="ZF_BED"/>
    <property type="match status" value="1"/>
</dbReference>
<evidence type="ECO:0000256" key="8">
    <source>
        <dbReference type="ARBA" id="ARBA00023163"/>
    </source>
</evidence>
<keyword evidence="8" id="KW-0804">Transcription</keyword>
<keyword evidence="6" id="KW-0805">Transcription regulation</keyword>
<dbReference type="Pfam" id="PF05699">
    <property type="entry name" value="Dimer_Tnp_hAT"/>
    <property type="match status" value="1"/>
</dbReference>
<evidence type="ECO:0000259" key="12">
    <source>
        <dbReference type="PROSITE" id="PS50808"/>
    </source>
</evidence>
<dbReference type="SMART" id="SM00614">
    <property type="entry name" value="ZnF_BED"/>
    <property type="match status" value="1"/>
</dbReference>
<evidence type="ECO:0000256" key="4">
    <source>
        <dbReference type="ARBA" id="ARBA00022771"/>
    </source>
</evidence>
<dbReference type="GO" id="GO:0008270">
    <property type="term" value="F:zinc ion binding"/>
    <property type="evidence" value="ECO:0007669"/>
    <property type="project" value="UniProtKB-KW"/>
</dbReference>
<dbReference type="InterPro" id="IPR025525">
    <property type="entry name" value="hAT-like_transposase_RNase-H"/>
</dbReference>
<dbReference type="EMBL" id="CP136892">
    <property type="protein sequence ID" value="WOL01424.1"/>
    <property type="molecule type" value="Genomic_DNA"/>
</dbReference>
<dbReference type="AlphaFoldDB" id="A0AAQ3Q8B4"/>
<dbReference type="GO" id="GO:0046983">
    <property type="term" value="F:protein dimerization activity"/>
    <property type="evidence" value="ECO:0007669"/>
    <property type="project" value="InterPro"/>
</dbReference>
<evidence type="ECO:0000256" key="5">
    <source>
        <dbReference type="ARBA" id="ARBA00022833"/>
    </source>
</evidence>
<dbReference type="Proteomes" id="UP001327560">
    <property type="component" value="Chromosome 3"/>
</dbReference>
<dbReference type="InterPro" id="IPR036236">
    <property type="entry name" value="Znf_C2H2_sf"/>
</dbReference>
<evidence type="ECO:0000256" key="9">
    <source>
        <dbReference type="ARBA" id="ARBA00023242"/>
    </source>
</evidence>
<dbReference type="InterPro" id="IPR012337">
    <property type="entry name" value="RNaseH-like_sf"/>
</dbReference>
<dbReference type="SUPFAM" id="SSF53098">
    <property type="entry name" value="Ribonuclease H-like"/>
    <property type="match status" value="2"/>
</dbReference>
<proteinExistence type="predicted"/>
<comment type="subcellular location">
    <subcellularLocation>
        <location evidence="1">Nucleus</location>
    </subcellularLocation>
</comment>
<accession>A0AAQ3Q8B4</accession>
<keyword evidence="5" id="KW-0862">Zinc</keyword>
<evidence type="ECO:0000256" key="2">
    <source>
        <dbReference type="ARBA" id="ARBA00011738"/>
    </source>
</evidence>
<sequence>MFLTHFCFQEMVDISGNTSGTQVGSAPTPTSSDIQLETMLEGPSQARPQAPLGPPQDPTQAGIQVITSQDKDTQPSPQEVLKRKPTRPPSNAWLHFTRENDRATCIYCKKIYACNASSHGTTNLLKHLRTCEKNPNREFDKKQKTIVLGKQCEGDSETTVGMKLEEFNQEKPRFKLAKMITVDELPFRFVENQGFRDFMSEAQPRFKIPSRITIARDCMELYEEKERLKSILSKNHQMVSLTTDTWTSIQNVNYMCVTVHYVDDGWELNKKILSFGLITDHKGETIGKALEKCLKDWGILKVCCVTVDNASANNVAIAYLARSMSDSNGLTLFSGEFIHMRCCAHILNLIVTDGLKEFDSSLSKIITSCKYVKSSPARLATFKRCTREANITSRSMSDWNGLTLFSGEFIHMRCCAHILNLIVTDGLKEFDSSLSKIRASCKYVKSSPARLATFKRCSREANITCKTMLTVDVPTAWNSTYMMLDIAEKFEKAFMRLEFDDHFCMIALDIEGEAPICGDWSRARVFVKFLKVFDDVTLSFSGSLHVTSNTFFHKLCDIQKQLSNLRQSNDNVLQSMSKSMKLVYVEFCFQRMYGIDMCKEMVKKLKELIFKLFEYYTELHLIPIDSFDSRKPASSATLQSQINNEDEAEEGWEDEFRLKVKKKDILAIPVSTVSSESAFSTEGRVLDPFRNSLHPSTVEALICTQNWLRNPSREIDIRAALDEVEKVESGHKMKGEA</sequence>